<dbReference type="SUPFAM" id="SSF48452">
    <property type="entry name" value="TPR-like"/>
    <property type="match status" value="1"/>
</dbReference>
<evidence type="ECO:0000313" key="3">
    <source>
        <dbReference type="Proteomes" id="UP001238467"/>
    </source>
</evidence>
<organism evidence="2 3">
    <name type="scientific">Ancylobacter vacuolatus</name>
    <dbReference type="NCBI Taxonomy" id="223389"/>
    <lineage>
        <taxon>Bacteria</taxon>
        <taxon>Pseudomonadati</taxon>
        <taxon>Pseudomonadota</taxon>
        <taxon>Alphaproteobacteria</taxon>
        <taxon>Hyphomicrobiales</taxon>
        <taxon>Xanthobacteraceae</taxon>
        <taxon>Ancylobacter</taxon>
    </lineage>
</organism>
<dbReference type="Gene3D" id="1.25.40.10">
    <property type="entry name" value="Tetratricopeptide repeat domain"/>
    <property type="match status" value="1"/>
</dbReference>
<keyword evidence="1" id="KW-1133">Transmembrane helix</keyword>
<dbReference type="EMBL" id="JAUSUH010000011">
    <property type="protein sequence ID" value="MDQ0349538.1"/>
    <property type="molecule type" value="Genomic_DNA"/>
</dbReference>
<keyword evidence="3" id="KW-1185">Reference proteome</keyword>
<keyword evidence="1" id="KW-0472">Membrane</keyword>
<keyword evidence="1" id="KW-0812">Transmembrane</keyword>
<sequence>MPESTTVETPGADAASPDAVRRALAHVLASDELRSSPQLANILRFVVEATLDGRREAIKGYTIAVEALGRDPSFDPQTDPIVRVEATRLRRALERYYAGAGAADDLEIAIPRGSYVPHFLPRPAAGAMAPAPAPAPATAEEAPEALADLAGADAFLDGLSRGNPAERPAEPVAAPLPVAVPRRRIGVGLAFGVLLAAVVLVVSGLALGSLDPLGLRGVLAGSQLEPLERANRLGIPMIEVRNFESTGGPVLPPGDTPARAGAAGSGDFTAEAIEVRVRDALARFDLLDVLASPDARPALRCAGEEASPSSAFALGGLVENHDDGTLSVLLRLSDLCDGTIVWSREFDSLRRGGDATALEIGLVRDIMAAIAEPYGVIQARARARVTAAGGPAIAGPYGCVLIAYSYWRSYLPAEHEAARDCLEKAVAADRTFALGYALLAELNLDEIRAGVPPRAATPALNRALAAAEQAVELAPTSAFARRVLMDVHFFRGERAATLAAGASALELNPYDVDILADFGGRLVALGDSARGEAMLAQAAHAAPGMPPWVDYHRVIAAYLRGDAVAAAAAADHLMGEGYAPGLLARALASHLAGEDDEARADLAKLVAIAPGWASEPDTMIRRFFPDAGVARKVRADLADLGLKLRDSAAAN</sequence>
<dbReference type="InterPro" id="IPR011990">
    <property type="entry name" value="TPR-like_helical_dom_sf"/>
</dbReference>
<comment type="caution">
    <text evidence="2">The sequence shown here is derived from an EMBL/GenBank/DDBJ whole genome shotgun (WGS) entry which is preliminary data.</text>
</comment>
<feature type="transmembrane region" description="Helical" evidence="1">
    <location>
        <begin position="185"/>
        <end position="207"/>
    </location>
</feature>
<accession>A0ABU0DM71</accession>
<dbReference type="Proteomes" id="UP001238467">
    <property type="component" value="Unassembled WGS sequence"/>
</dbReference>
<gene>
    <name evidence="2" type="ORF">J2S76_003986</name>
</gene>
<evidence type="ECO:0000313" key="2">
    <source>
        <dbReference type="EMBL" id="MDQ0349538.1"/>
    </source>
</evidence>
<evidence type="ECO:0000256" key="1">
    <source>
        <dbReference type="SAM" id="Phobius"/>
    </source>
</evidence>
<protein>
    <submittedName>
        <fullName evidence="2">Tetratricopeptide (TPR) repeat protein</fullName>
    </submittedName>
</protein>
<dbReference type="RefSeq" id="WP_307063321.1">
    <property type="nucleotide sequence ID" value="NZ_JAUSUH010000011.1"/>
</dbReference>
<proteinExistence type="predicted"/>
<name>A0ABU0DM71_9HYPH</name>
<reference evidence="2 3" key="1">
    <citation type="submission" date="2023-07" db="EMBL/GenBank/DDBJ databases">
        <title>Genomic Encyclopedia of Type Strains, Phase IV (KMG-IV): sequencing the most valuable type-strain genomes for metagenomic binning, comparative biology and taxonomic classification.</title>
        <authorList>
            <person name="Goeker M."/>
        </authorList>
    </citation>
    <scope>NUCLEOTIDE SEQUENCE [LARGE SCALE GENOMIC DNA]</scope>
    <source>
        <strain evidence="2 3">DSM 1277</strain>
    </source>
</reference>